<proteinExistence type="predicted"/>
<evidence type="ECO:0000313" key="2">
    <source>
        <dbReference type="Proteomes" id="UP000007800"/>
    </source>
</evidence>
<reference evidence="1 2" key="1">
    <citation type="submission" date="2008-07" db="EMBL/GenBank/DDBJ databases">
        <authorList>
            <person name="El-Sayed N."/>
            <person name="Caler E."/>
            <person name="Inman J."/>
            <person name="Amedeo P."/>
            <person name="Hass B."/>
            <person name="Wortman J."/>
        </authorList>
    </citation>
    <scope>NUCLEOTIDE SEQUENCE [LARGE SCALE GENOMIC DNA]</scope>
    <source>
        <strain evidence="2">ATCC 50983 / TXsc</strain>
    </source>
</reference>
<dbReference type="RefSeq" id="XP_002787020.1">
    <property type="nucleotide sequence ID" value="XM_002786974.1"/>
</dbReference>
<dbReference type="OrthoDB" id="10440263at2759"/>
<name>C5K9P4_PERM5</name>
<keyword evidence="2" id="KW-1185">Reference proteome</keyword>
<sequence>MGTTNCPPLGGYWSTFRHIPNDTARTTARCSPRAIDKDYWLKRAAEIVQYQSYGDYVMKSSPKKITNGSGNHELDLVDESVKEGPSEPMFRTMVPSTEGDGTLPLARPIDTTTIEGDSNYSTIPEAFHIRDEQGELVFPKAVPSEPDQPIYLQSTLARLLVDRTLMDDE</sequence>
<dbReference type="AlphaFoldDB" id="C5K9P4"/>
<dbReference type="Proteomes" id="UP000007800">
    <property type="component" value="Unassembled WGS sequence"/>
</dbReference>
<accession>C5K9P4</accession>
<dbReference type="EMBL" id="GG671513">
    <property type="protein sequence ID" value="EER18816.1"/>
    <property type="molecule type" value="Genomic_DNA"/>
</dbReference>
<dbReference type="GeneID" id="9049135"/>
<protein>
    <submittedName>
        <fullName evidence="1">Uncharacterized protein</fullName>
    </submittedName>
</protein>
<evidence type="ECO:0000313" key="1">
    <source>
        <dbReference type="EMBL" id="EER18816.1"/>
    </source>
</evidence>
<dbReference type="InParanoid" id="C5K9P4"/>
<gene>
    <name evidence="1" type="ORF">Pmar_PMAR006439</name>
</gene>
<organism evidence="2">
    <name type="scientific">Perkinsus marinus (strain ATCC 50983 / TXsc)</name>
    <dbReference type="NCBI Taxonomy" id="423536"/>
    <lineage>
        <taxon>Eukaryota</taxon>
        <taxon>Sar</taxon>
        <taxon>Alveolata</taxon>
        <taxon>Perkinsozoa</taxon>
        <taxon>Perkinsea</taxon>
        <taxon>Perkinsida</taxon>
        <taxon>Perkinsidae</taxon>
        <taxon>Perkinsus</taxon>
    </lineage>
</organism>